<dbReference type="EMBL" id="JBHSIU010000097">
    <property type="protein sequence ID" value="MFC5006315.1"/>
    <property type="molecule type" value="Genomic_DNA"/>
</dbReference>
<evidence type="ECO:0000313" key="2">
    <source>
        <dbReference type="Proteomes" id="UP001595912"/>
    </source>
</evidence>
<gene>
    <name evidence="1" type="ORF">ACFPIJ_51905</name>
</gene>
<evidence type="ECO:0000313" key="1">
    <source>
        <dbReference type="EMBL" id="MFC5006315.1"/>
    </source>
</evidence>
<accession>A0ABV9WC77</accession>
<proteinExistence type="predicted"/>
<reference evidence="2" key="1">
    <citation type="journal article" date="2019" name="Int. J. Syst. Evol. Microbiol.">
        <title>The Global Catalogue of Microorganisms (GCM) 10K type strain sequencing project: providing services to taxonomists for standard genome sequencing and annotation.</title>
        <authorList>
            <consortium name="The Broad Institute Genomics Platform"/>
            <consortium name="The Broad Institute Genome Sequencing Center for Infectious Disease"/>
            <person name="Wu L."/>
            <person name="Ma J."/>
        </authorList>
    </citation>
    <scope>NUCLEOTIDE SEQUENCE [LARGE SCALE GENOMIC DNA]</scope>
    <source>
        <strain evidence="2">CGMCC 4.7152</strain>
    </source>
</reference>
<sequence length="166" mass="17730">MIATALRRFVELEEGRHHRRPAPLPFRLGRGQLAVPHADAAEAERLTSAWLERLMRLKLGHADGRVSDDLYAAGLAAARTGLRDGTAVLVTGGDADYVVALAAAIIGDPVPGDPTAVAAARRAAALLETVVRLKLRRESGELDEEQERAAMAEAGRAIQKEADRLG</sequence>
<protein>
    <recommendedName>
        <fullName evidence="3">NYN domain-containing protein</fullName>
    </recommendedName>
</protein>
<keyword evidence="2" id="KW-1185">Reference proteome</keyword>
<name>A0ABV9WC77_9ACTN</name>
<comment type="caution">
    <text evidence="1">The sequence shown here is derived from an EMBL/GenBank/DDBJ whole genome shotgun (WGS) entry which is preliminary data.</text>
</comment>
<evidence type="ECO:0008006" key="3">
    <source>
        <dbReference type="Google" id="ProtNLM"/>
    </source>
</evidence>
<dbReference type="RefSeq" id="WP_380126933.1">
    <property type="nucleotide sequence ID" value="NZ_JBHSIU010000097.1"/>
</dbReference>
<dbReference type="Proteomes" id="UP001595912">
    <property type="component" value="Unassembled WGS sequence"/>
</dbReference>
<organism evidence="1 2">
    <name type="scientific">Dactylosporangium cerinum</name>
    <dbReference type="NCBI Taxonomy" id="1434730"/>
    <lineage>
        <taxon>Bacteria</taxon>
        <taxon>Bacillati</taxon>
        <taxon>Actinomycetota</taxon>
        <taxon>Actinomycetes</taxon>
        <taxon>Micromonosporales</taxon>
        <taxon>Micromonosporaceae</taxon>
        <taxon>Dactylosporangium</taxon>
    </lineage>
</organism>